<dbReference type="Proteomes" id="UP000034883">
    <property type="component" value="Chromosome"/>
</dbReference>
<name>A0A0F6YN65_9BACT</name>
<dbReference type="InterPro" id="IPR013036">
    <property type="entry name" value="DUF1587"/>
</dbReference>
<feature type="region of interest" description="Disordered" evidence="1">
    <location>
        <begin position="29"/>
        <end position="54"/>
    </location>
</feature>
<evidence type="ECO:0000259" key="5">
    <source>
        <dbReference type="Pfam" id="PF07631"/>
    </source>
</evidence>
<dbReference type="InterPro" id="IPR013042">
    <property type="entry name" value="DUF1592"/>
</dbReference>
<dbReference type="KEGG" id="samy:DB32_008096"/>
<keyword evidence="8" id="KW-1185">Reference proteome</keyword>
<feature type="domain" description="DUF1592" evidence="5">
    <location>
        <begin position="209"/>
        <end position="327"/>
    </location>
</feature>
<protein>
    <submittedName>
        <fullName evidence="7">Cellulose-binding domain protein</fullName>
    </submittedName>
</protein>
<dbReference type="Pfam" id="PF07631">
    <property type="entry name" value="PSD4"/>
    <property type="match status" value="1"/>
</dbReference>
<dbReference type="InterPro" id="IPR013039">
    <property type="entry name" value="DUF1588"/>
</dbReference>
<dbReference type="InterPro" id="IPR011478">
    <property type="entry name" value="DUF1585"/>
</dbReference>
<proteinExistence type="predicted"/>
<feature type="domain" description="DUF1595" evidence="6">
    <location>
        <begin position="138"/>
        <end position="199"/>
    </location>
</feature>
<dbReference type="Pfam" id="PF07637">
    <property type="entry name" value="PSD5"/>
    <property type="match status" value="1"/>
</dbReference>
<evidence type="ECO:0000313" key="8">
    <source>
        <dbReference type="Proteomes" id="UP000034883"/>
    </source>
</evidence>
<organism evidence="7 8">
    <name type="scientific">Sandaracinus amylolyticus</name>
    <dbReference type="NCBI Taxonomy" id="927083"/>
    <lineage>
        <taxon>Bacteria</taxon>
        <taxon>Pseudomonadati</taxon>
        <taxon>Myxococcota</taxon>
        <taxon>Polyangia</taxon>
        <taxon>Polyangiales</taxon>
        <taxon>Sandaracinaceae</taxon>
        <taxon>Sandaracinus</taxon>
    </lineage>
</organism>
<reference evidence="7 8" key="1">
    <citation type="submission" date="2015-03" db="EMBL/GenBank/DDBJ databases">
        <title>Genome assembly of Sandaracinus amylolyticus DSM 53668.</title>
        <authorList>
            <person name="Sharma G."/>
            <person name="Subramanian S."/>
        </authorList>
    </citation>
    <scope>NUCLEOTIDE SEQUENCE [LARGE SCALE GENOMIC DNA]</scope>
    <source>
        <strain evidence="7 8">DSM 53668</strain>
    </source>
</reference>
<feature type="domain" description="DUF1587" evidence="3">
    <location>
        <begin position="60"/>
        <end position="120"/>
    </location>
</feature>
<evidence type="ECO:0000259" key="2">
    <source>
        <dbReference type="Pfam" id="PF07624"/>
    </source>
</evidence>
<evidence type="ECO:0000256" key="1">
    <source>
        <dbReference type="SAM" id="MobiDB-lite"/>
    </source>
</evidence>
<dbReference type="Pfam" id="PF07627">
    <property type="entry name" value="PSCyt3"/>
    <property type="match status" value="1"/>
</dbReference>
<dbReference type="AlphaFoldDB" id="A0A0F6YN65"/>
<dbReference type="InterPro" id="IPR013043">
    <property type="entry name" value="DUF1595"/>
</dbReference>
<accession>A0A0F6YN65</accession>
<dbReference type="STRING" id="927083.DB32_008096"/>
<dbReference type="OrthoDB" id="188778at2"/>
<evidence type="ECO:0000259" key="4">
    <source>
        <dbReference type="Pfam" id="PF07627"/>
    </source>
</evidence>
<evidence type="ECO:0000259" key="3">
    <source>
        <dbReference type="Pfam" id="PF07626"/>
    </source>
</evidence>
<dbReference type="EMBL" id="CP011125">
    <property type="protein sequence ID" value="AKF10947.1"/>
    <property type="molecule type" value="Genomic_DNA"/>
</dbReference>
<dbReference type="Pfam" id="PF07626">
    <property type="entry name" value="PSD3"/>
    <property type="match status" value="1"/>
</dbReference>
<evidence type="ECO:0000313" key="7">
    <source>
        <dbReference type="EMBL" id="AKF10947.1"/>
    </source>
</evidence>
<evidence type="ECO:0000259" key="6">
    <source>
        <dbReference type="Pfam" id="PF07637"/>
    </source>
</evidence>
<dbReference type="RefSeq" id="WP_053237863.1">
    <property type="nucleotide sequence ID" value="NZ_CP011125.1"/>
</dbReference>
<sequence length="542" mass="57915">MTLFRPNPALSIPAIALLSGCIGSLGDGAAGPRGQMRDPGGPTRPPACEDAPREAEVPMRRLTPREHQETLRAMFGDAAPEVIDLLPAPSTGYAYSTFAAAHRVGETEARALLEAAEETAIAVEPTLPDCAGIAIAECARATIAPWATVAYRRPPESEEVERLVALAVAASGDGLPPREALAVALIALLQEPRFLYVVESRADTETWSLDAHERAQRLAYTYLGAPPDDVLREAAESGLLTTPEGMREEGARITADPRARATFQRFVREWLGIATLPTSHSAEVRAALDEELRRLVDEAWDADDGFATLLTSDVAHVDAVLEEFYGLPRESSGPGDFRRVTMPGTRVGVLTHPLVLAAASHGEQSSPILRGKLIRTRLLCTNMPPPPVDAQESEPSLPATATARERYEARIASSRCMGCHTLLDPVGFGLEAYDGLGRFRSELGGRAIDDVGEIAAGGDASGTFDGASELFALLVASDDASRCFAQQWTEYALGREVRADLTCSVGDLGDAFVGSGRAMPVLFESLATHPSFVERRAQEVSP</sequence>
<dbReference type="Pfam" id="PF07624">
    <property type="entry name" value="PSD2"/>
    <property type="match status" value="1"/>
</dbReference>
<gene>
    <name evidence="7" type="ORF">DB32_008096</name>
</gene>
<dbReference type="PROSITE" id="PS51257">
    <property type="entry name" value="PROKAR_LIPOPROTEIN"/>
    <property type="match status" value="1"/>
</dbReference>
<feature type="domain" description="DUF1588" evidence="4">
    <location>
        <begin position="346"/>
        <end position="442"/>
    </location>
</feature>
<feature type="domain" description="DUF1585" evidence="2">
    <location>
        <begin position="463"/>
        <end position="532"/>
    </location>
</feature>